<feature type="compositionally biased region" description="Polar residues" evidence="4">
    <location>
        <begin position="10"/>
        <end position="23"/>
    </location>
</feature>
<dbReference type="InterPro" id="IPR003961">
    <property type="entry name" value="FN3_dom"/>
</dbReference>
<protein>
    <recommendedName>
        <fullName evidence="3">Basal-body rod modification protein FlgD</fullName>
    </recommendedName>
</protein>
<evidence type="ECO:0000256" key="1">
    <source>
        <dbReference type="ARBA" id="ARBA00010577"/>
    </source>
</evidence>
<dbReference type="InterPro" id="IPR013783">
    <property type="entry name" value="Ig-like_fold"/>
</dbReference>
<dbReference type="PROSITE" id="PS50853">
    <property type="entry name" value="FN3"/>
    <property type="match status" value="1"/>
</dbReference>
<sequence length="273" mass="30492">MDYTSGVYGTGNNSYSKSRTNTEQAKEAKKSGQAIDAVYADPKEKQVSVDNFLQLMIAQLKNQDFTNPVDDTQYVTQLAQFATMQQMQELAYHSKSNFMMSLVGKDVTVAKLSYGGKVDKVIAPVEKISFVGNEFKIFVKGKEYNIDQLMEIHGTPTEESSKPQVDPSKYTILPKNKTDKSVELEWPVPTQDELIASKLKYTVYYSTGSAFDTVEEVKSGIRFGESERSGLTKEIITDLEPDTTYFINVIVKDGNGQETVYQKATVATKKKGE</sequence>
<proteinExistence type="inferred from homology"/>
<keyword evidence="6" id="KW-0969">Cilium</keyword>
<evidence type="ECO:0000256" key="3">
    <source>
        <dbReference type="RuleBase" id="RU362076"/>
    </source>
</evidence>
<name>A0A1H7ZVY5_9FIRM</name>
<keyword evidence="6" id="KW-0966">Cell projection</keyword>
<dbReference type="Gene3D" id="2.60.40.10">
    <property type="entry name" value="Immunoglobulins"/>
    <property type="match status" value="1"/>
</dbReference>
<comment type="function">
    <text evidence="3">Required for flagellar hook formation. May act as a scaffolding protein.</text>
</comment>
<evidence type="ECO:0000259" key="5">
    <source>
        <dbReference type="PROSITE" id="PS50853"/>
    </source>
</evidence>
<evidence type="ECO:0000313" key="7">
    <source>
        <dbReference type="Proteomes" id="UP000199158"/>
    </source>
</evidence>
<organism evidence="6 7">
    <name type="scientific">Hydrogenoanaerobacterium saccharovorans</name>
    <dbReference type="NCBI Taxonomy" id="474960"/>
    <lineage>
        <taxon>Bacteria</taxon>
        <taxon>Bacillati</taxon>
        <taxon>Bacillota</taxon>
        <taxon>Clostridia</taxon>
        <taxon>Eubacteriales</taxon>
        <taxon>Oscillospiraceae</taxon>
        <taxon>Hydrogenoanaerobacterium</taxon>
    </lineage>
</organism>
<evidence type="ECO:0000256" key="2">
    <source>
        <dbReference type="ARBA" id="ARBA00022795"/>
    </source>
</evidence>
<comment type="similarity">
    <text evidence="1 3">Belongs to the FlgD family.</text>
</comment>
<dbReference type="OrthoDB" id="280334at2"/>
<dbReference type="CDD" id="cd00063">
    <property type="entry name" value="FN3"/>
    <property type="match status" value="1"/>
</dbReference>
<accession>A0A1H7ZVY5</accession>
<dbReference type="Pfam" id="PF03963">
    <property type="entry name" value="FlgD"/>
    <property type="match status" value="1"/>
</dbReference>
<reference evidence="6 7" key="1">
    <citation type="submission" date="2016-10" db="EMBL/GenBank/DDBJ databases">
        <authorList>
            <person name="de Groot N.N."/>
        </authorList>
    </citation>
    <scope>NUCLEOTIDE SEQUENCE [LARGE SCALE GENOMIC DNA]</scope>
    <source>
        <strain evidence="6 7">CGMCC 1.5070</strain>
    </source>
</reference>
<dbReference type="AlphaFoldDB" id="A0A1H7ZVY5"/>
<evidence type="ECO:0000256" key="4">
    <source>
        <dbReference type="SAM" id="MobiDB-lite"/>
    </source>
</evidence>
<dbReference type="SUPFAM" id="SSF49265">
    <property type="entry name" value="Fibronectin type III"/>
    <property type="match status" value="1"/>
</dbReference>
<dbReference type="InterPro" id="IPR005648">
    <property type="entry name" value="FlgD"/>
</dbReference>
<dbReference type="InterPro" id="IPR036116">
    <property type="entry name" value="FN3_sf"/>
</dbReference>
<dbReference type="Proteomes" id="UP000199158">
    <property type="component" value="Unassembled WGS sequence"/>
</dbReference>
<keyword evidence="2 3" id="KW-1005">Bacterial flagellum biogenesis</keyword>
<dbReference type="RefSeq" id="WP_092752026.1">
    <property type="nucleotide sequence ID" value="NZ_FOCG01000001.1"/>
</dbReference>
<feature type="region of interest" description="Disordered" evidence="4">
    <location>
        <begin position="1"/>
        <end position="28"/>
    </location>
</feature>
<feature type="domain" description="Fibronectin type-III" evidence="5">
    <location>
        <begin position="166"/>
        <end position="271"/>
    </location>
</feature>
<dbReference type="STRING" id="474960.SAMN05216180_0883"/>
<keyword evidence="6" id="KW-0282">Flagellum</keyword>
<keyword evidence="7" id="KW-1185">Reference proteome</keyword>
<gene>
    <name evidence="6" type="ORF">SAMN05216180_0883</name>
</gene>
<dbReference type="EMBL" id="FOCG01000001">
    <property type="protein sequence ID" value="SEM61669.1"/>
    <property type="molecule type" value="Genomic_DNA"/>
</dbReference>
<dbReference type="GO" id="GO:0044781">
    <property type="term" value="P:bacterial-type flagellum organization"/>
    <property type="evidence" value="ECO:0007669"/>
    <property type="project" value="UniProtKB-UniRule"/>
</dbReference>
<evidence type="ECO:0000313" key="6">
    <source>
        <dbReference type="EMBL" id="SEM61669.1"/>
    </source>
</evidence>